<dbReference type="SUPFAM" id="SSF46894">
    <property type="entry name" value="C-terminal effector domain of the bipartite response regulators"/>
    <property type="match status" value="1"/>
</dbReference>
<sequence>MGTSFLEREKTQEHTGRSSGEECRNNRQGRPGRTADAAGQITITETNRIGAAMLVRTKFLPPSLLTNLVRRKNLEDYFENLPAHTVTLVRAPAGFGKTTLMADWRKRLLFDGSRVAWLSLDQHDNEPSQLLTYLLGALDQAFENDRQGSTSFIAASGNLAPNQVAGFIVNEVQQISDDIFIFLDDVHELSTAPALSILYDLIHYAPPNLHFVLAGRPAMWLGLSRLKVQGRVQETGIAEMRFDIAEAIEFFRLRGHDLLRLTDIDTLNQATEGWVAGLCLASQSLARKRNVSEFVETFCGETKEITDYIRETVFRQIGEEDRHWLVRASLLSRFCPGLCDEVLDCADSGTRIARLIEEVPFIIPLEGTEGWARLHPLLREFLAGEVKLLPREELVGLHKRAALWFSSRGEISEAIHHAIEEGNAPWAIELIARQSRHLVETAQILLLMSWYERLPKRLFVERLDLSVDVGWALTLSMRMDEAGETIAAVETALAARPDEAVRYELQALKAAFFTLNDRTFEGAQLAEQWLAGGPRNDQFKIGALANVLTYNCTIAGDFESALEAQVMGESWATAERSRFTMVYAGCVIGSVHEQRGDFEAARTVYEETLRLGEVAGGRRSVPASLPASCLSGLLYDLDDPAGAQRVLAGRFDIACSRTPPSIGLRGPLALVRIHAAEGDMKRALERLDRQEAIANRLNFTRIVAACLVQRLHFALAANDWRQVRHLLNRLDALLRPEDPSRGRTAVTVTNEIIHLGQARADCLLGEAKRALPFLARYVAEAEAMGRFGDLVAGRLLLAASLWATGERDEAVAVFRLALAASLRRGYLRVFRDHRLYLLPLMKALASGSLGEALPQDKMGFILELVAGAGPGAAPQKSEVVSFADASRTVRPAPERIVASRPEPAPEQPLYQQLTGREREVLGCMAEGLTNKEIAVALAITPETVKWYVKQIFVKLGANTRTQAVRQARRARVL</sequence>
<dbReference type="PANTHER" id="PTHR44688:SF16">
    <property type="entry name" value="DNA-BINDING TRANSCRIPTIONAL ACTIVATOR DEVR_DOSR"/>
    <property type="match status" value="1"/>
</dbReference>
<dbReference type="PRINTS" id="PR00038">
    <property type="entry name" value="HTHLUXR"/>
</dbReference>
<dbReference type="GO" id="GO:0006355">
    <property type="term" value="P:regulation of DNA-templated transcription"/>
    <property type="evidence" value="ECO:0007669"/>
    <property type="project" value="InterPro"/>
</dbReference>
<name>A0A317DSW7_9PROT</name>
<evidence type="ECO:0000313" key="6">
    <source>
        <dbReference type="EMBL" id="PWR17778.1"/>
    </source>
</evidence>
<feature type="region of interest" description="Disordered" evidence="4">
    <location>
        <begin position="1"/>
        <end position="36"/>
    </location>
</feature>
<dbReference type="InterPro" id="IPR027417">
    <property type="entry name" value="P-loop_NTPase"/>
</dbReference>
<dbReference type="InterPro" id="IPR011990">
    <property type="entry name" value="TPR-like_helical_dom_sf"/>
</dbReference>
<dbReference type="SMART" id="SM00421">
    <property type="entry name" value="HTH_LUXR"/>
    <property type="match status" value="1"/>
</dbReference>
<organism evidence="6 7">
    <name type="scientific">Zavarzinia compransoris</name>
    <dbReference type="NCBI Taxonomy" id="1264899"/>
    <lineage>
        <taxon>Bacteria</taxon>
        <taxon>Pseudomonadati</taxon>
        <taxon>Pseudomonadota</taxon>
        <taxon>Alphaproteobacteria</taxon>
        <taxon>Rhodospirillales</taxon>
        <taxon>Zavarziniaceae</taxon>
        <taxon>Zavarzinia</taxon>
    </lineage>
</organism>
<dbReference type="GO" id="GO:0003677">
    <property type="term" value="F:DNA binding"/>
    <property type="evidence" value="ECO:0007669"/>
    <property type="project" value="UniProtKB-KW"/>
</dbReference>
<keyword evidence="7" id="KW-1185">Reference proteome</keyword>
<evidence type="ECO:0000259" key="5">
    <source>
        <dbReference type="PROSITE" id="PS50043"/>
    </source>
</evidence>
<feature type="compositionally biased region" description="Basic and acidic residues" evidence="4">
    <location>
        <begin position="1"/>
        <end position="25"/>
    </location>
</feature>
<proteinExistence type="predicted"/>
<keyword evidence="1" id="KW-0805">Transcription regulation</keyword>
<evidence type="ECO:0000313" key="7">
    <source>
        <dbReference type="Proteomes" id="UP000246077"/>
    </source>
</evidence>
<dbReference type="InterPro" id="IPR041617">
    <property type="entry name" value="TPR_MalT"/>
</dbReference>
<dbReference type="PANTHER" id="PTHR44688">
    <property type="entry name" value="DNA-BINDING TRANSCRIPTIONAL ACTIVATOR DEVR_DOSR"/>
    <property type="match status" value="1"/>
</dbReference>
<dbReference type="OrthoDB" id="7230096at2"/>
<dbReference type="Proteomes" id="UP000246077">
    <property type="component" value="Unassembled WGS sequence"/>
</dbReference>
<gene>
    <name evidence="6" type="ORF">DKG75_21785</name>
</gene>
<dbReference type="SUPFAM" id="SSF52540">
    <property type="entry name" value="P-loop containing nucleoside triphosphate hydrolases"/>
    <property type="match status" value="1"/>
</dbReference>
<dbReference type="AlphaFoldDB" id="A0A317DSW7"/>
<dbReference type="Gene3D" id="1.10.10.10">
    <property type="entry name" value="Winged helix-like DNA-binding domain superfamily/Winged helix DNA-binding domain"/>
    <property type="match status" value="1"/>
</dbReference>
<dbReference type="Pfam" id="PF25873">
    <property type="entry name" value="WHD_MalT"/>
    <property type="match status" value="1"/>
</dbReference>
<dbReference type="Gene3D" id="3.40.50.300">
    <property type="entry name" value="P-loop containing nucleotide triphosphate hydrolases"/>
    <property type="match status" value="1"/>
</dbReference>
<accession>A0A317DSW7</accession>
<dbReference type="InterPro" id="IPR000792">
    <property type="entry name" value="Tscrpt_reg_LuxR_C"/>
</dbReference>
<dbReference type="Pfam" id="PF17874">
    <property type="entry name" value="TPR_MalT"/>
    <property type="match status" value="1"/>
</dbReference>
<comment type="caution">
    <text evidence="6">The sequence shown here is derived from an EMBL/GenBank/DDBJ whole genome shotgun (WGS) entry which is preliminary data.</text>
</comment>
<dbReference type="Pfam" id="PF00196">
    <property type="entry name" value="GerE"/>
    <property type="match status" value="1"/>
</dbReference>
<dbReference type="InterPro" id="IPR059106">
    <property type="entry name" value="WHD_MalT"/>
</dbReference>
<dbReference type="InterPro" id="IPR016032">
    <property type="entry name" value="Sig_transdc_resp-reg_C-effctor"/>
</dbReference>
<dbReference type="EMBL" id="QGLF01000008">
    <property type="protein sequence ID" value="PWR17778.1"/>
    <property type="molecule type" value="Genomic_DNA"/>
</dbReference>
<dbReference type="PROSITE" id="PS50043">
    <property type="entry name" value="HTH_LUXR_2"/>
    <property type="match status" value="1"/>
</dbReference>
<keyword evidence="2" id="KW-0238">DNA-binding</keyword>
<evidence type="ECO:0000256" key="2">
    <source>
        <dbReference type="ARBA" id="ARBA00023125"/>
    </source>
</evidence>
<feature type="domain" description="HTH luxR-type" evidence="5">
    <location>
        <begin position="906"/>
        <end position="971"/>
    </location>
</feature>
<protein>
    <recommendedName>
        <fullName evidence="5">HTH luxR-type domain-containing protein</fullName>
    </recommendedName>
</protein>
<dbReference type="Gene3D" id="1.25.40.10">
    <property type="entry name" value="Tetratricopeptide repeat domain"/>
    <property type="match status" value="1"/>
</dbReference>
<keyword evidence="3" id="KW-0804">Transcription</keyword>
<evidence type="ECO:0000256" key="3">
    <source>
        <dbReference type="ARBA" id="ARBA00023163"/>
    </source>
</evidence>
<dbReference type="CDD" id="cd06170">
    <property type="entry name" value="LuxR_C_like"/>
    <property type="match status" value="1"/>
</dbReference>
<evidence type="ECO:0000256" key="4">
    <source>
        <dbReference type="SAM" id="MobiDB-lite"/>
    </source>
</evidence>
<reference evidence="7" key="1">
    <citation type="submission" date="2018-05" db="EMBL/GenBank/DDBJ databases">
        <title>Zavarzinia sp. HR-AS.</title>
        <authorList>
            <person name="Lee Y."/>
            <person name="Jeon C.O."/>
        </authorList>
    </citation>
    <scope>NUCLEOTIDE SEQUENCE [LARGE SCALE GENOMIC DNA]</scope>
    <source>
        <strain evidence="7">DSM 1231</strain>
    </source>
</reference>
<evidence type="ECO:0000256" key="1">
    <source>
        <dbReference type="ARBA" id="ARBA00023015"/>
    </source>
</evidence>
<dbReference type="InterPro" id="IPR036388">
    <property type="entry name" value="WH-like_DNA-bd_sf"/>
</dbReference>